<dbReference type="PANTHER" id="PTHR38340">
    <property type="entry name" value="S-LAYER PROTEIN"/>
    <property type="match status" value="1"/>
</dbReference>
<dbReference type="PRINTS" id="PR00313">
    <property type="entry name" value="CABNDNGRPT"/>
</dbReference>
<dbReference type="EMBL" id="LJZR01000008">
    <property type="protein sequence ID" value="KPQ36059.1"/>
    <property type="molecule type" value="Genomic_DNA"/>
</dbReference>
<dbReference type="GO" id="GO:0005509">
    <property type="term" value="F:calcium ion binding"/>
    <property type="evidence" value="ECO:0007669"/>
    <property type="project" value="InterPro"/>
</dbReference>
<dbReference type="InterPro" id="IPR001343">
    <property type="entry name" value="Hemolysn_Ca-bd"/>
</dbReference>
<dbReference type="PANTHER" id="PTHR38340:SF1">
    <property type="entry name" value="S-LAYER PROTEIN"/>
    <property type="match status" value="1"/>
</dbReference>
<reference evidence="3 4" key="1">
    <citation type="submission" date="2015-09" db="EMBL/GenBank/DDBJ databases">
        <title>Identification and resolution of microdiversity through metagenomic sequencing of parallel consortia.</title>
        <authorList>
            <person name="Nelson W.C."/>
            <person name="Romine M.F."/>
            <person name="Lindemann S.R."/>
        </authorList>
    </citation>
    <scope>NUCLEOTIDE SEQUENCE [LARGE SCALE GENOMIC DNA]</scope>
    <source>
        <strain evidence="3">Ana</strain>
    </source>
</reference>
<evidence type="ECO:0000313" key="3">
    <source>
        <dbReference type="EMBL" id="KPQ36059.1"/>
    </source>
</evidence>
<dbReference type="Proteomes" id="UP000050465">
    <property type="component" value="Unassembled WGS sequence"/>
</dbReference>
<gene>
    <name evidence="3" type="ORF">HLUCCA11_07560</name>
</gene>
<comment type="subcellular location">
    <subcellularLocation>
        <location evidence="1">Secreted</location>
    </subcellularLocation>
</comment>
<dbReference type="GO" id="GO:0005576">
    <property type="term" value="C:extracellular region"/>
    <property type="evidence" value="ECO:0007669"/>
    <property type="project" value="UniProtKB-SubCell"/>
</dbReference>
<dbReference type="InterPro" id="IPR018511">
    <property type="entry name" value="Hemolysin-typ_Ca-bd_CS"/>
</dbReference>
<protein>
    <submittedName>
        <fullName evidence="3">Hemolysin-type calcium-binding repeat (2 copies)</fullName>
    </submittedName>
</protein>
<accession>A0A0P8DHG1</accession>
<dbReference type="InterPro" id="IPR050557">
    <property type="entry name" value="RTX_toxin/Mannuronan_C5-epim"/>
</dbReference>
<sequence>MSLVIGTELNDRILTRGEDGEGDVIYALGGDDIVVSSSGKDVVFGELGADLLIGGDGDDFLNGSTRQGGVEGGGNDGNDRIYGGDGNDVIFGGSGLDVLTGGAGEDLFIFNWGDNDAVDTITDFTVGEDQIEFQGIGDRKIAYDAITGIVSVDGQAFIQLDPGLDFSEDDYFLQ</sequence>
<evidence type="ECO:0000256" key="1">
    <source>
        <dbReference type="ARBA" id="ARBA00004613"/>
    </source>
</evidence>
<keyword evidence="2" id="KW-0964">Secreted</keyword>
<name>A0A0P8DHG1_9CYAN</name>
<proteinExistence type="predicted"/>
<dbReference type="STRING" id="1666911.HLUCCA11_07560"/>
<dbReference type="AlphaFoldDB" id="A0A0P8DHG1"/>
<dbReference type="SUPFAM" id="SSF51120">
    <property type="entry name" value="beta-Roll"/>
    <property type="match status" value="1"/>
</dbReference>
<organism evidence="3 4">
    <name type="scientific">Phormidesmis priestleyi Ana</name>
    <dbReference type="NCBI Taxonomy" id="1666911"/>
    <lineage>
        <taxon>Bacteria</taxon>
        <taxon>Bacillati</taxon>
        <taxon>Cyanobacteriota</taxon>
        <taxon>Cyanophyceae</taxon>
        <taxon>Leptolyngbyales</taxon>
        <taxon>Leptolyngbyaceae</taxon>
        <taxon>Phormidesmis</taxon>
    </lineage>
</organism>
<evidence type="ECO:0000256" key="2">
    <source>
        <dbReference type="ARBA" id="ARBA00022525"/>
    </source>
</evidence>
<dbReference type="InterPro" id="IPR011049">
    <property type="entry name" value="Serralysin-like_metalloprot_C"/>
</dbReference>
<comment type="caution">
    <text evidence="3">The sequence shown here is derived from an EMBL/GenBank/DDBJ whole genome shotgun (WGS) entry which is preliminary data.</text>
</comment>
<dbReference type="Pfam" id="PF00353">
    <property type="entry name" value="HemolysinCabind"/>
    <property type="match status" value="2"/>
</dbReference>
<evidence type="ECO:0000313" key="4">
    <source>
        <dbReference type="Proteomes" id="UP000050465"/>
    </source>
</evidence>
<dbReference type="PROSITE" id="PS00330">
    <property type="entry name" value="HEMOLYSIN_CALCIUM"/>
    <property type="match status" value="2"/>
</dbReference>
<dbReference type="Gene3D" id="2.150.10.10">
    <property type="entry name" value="Serralysin-like metalloprotease, C-terminal"/>
    <property type="match status" value="2"/>
</dbReference>